<keyword evidence="2" id="KW-0812">Transmembrane</keyword>
<evidence type="ECO:0000313" key="5">
    <source>
        <dbReference type="Proteomes" id="UP000281468"/>
    </source>
</evidence>
<dbReference type="InterPro" id="IPR000073">
    <property type="entry name" value="AB_hydrolase_1"/>
</dbReference>
<comment type="caution">
    <text evidence="4">The sequence shown here is derived from an EMBL/GenBank/DDBJ whole genome shotgun (WGS) entry which is preliminary data.</text>
</comment>
<dbReference type="VEuPathDB" id="FungiDB:BTJ68_05772"/>
<keyword evidence="2" id="KW-1133">Transmembrane helix</keyword>
<dbReference type="PANTHER" id="PTHR43798">
    <property type="entry name" value="MONOACYLGLYCEROL LIPASE"/>
    <property type="match status" value="1"/>
</dbReference>
<evidence type="ECO:0000259" key="3">
    <source>
        <dbReference type="Pfam" id="PF00561"/>
    </source>
</evidence>
<dbReference type="InterPro" id="IPR029058">
    <property type="entry name" value="AB_hydrolase_fold"/>
</dbReference>
<protein>
    <recommendedName>
        <fullName evidence="3">AB hydrolase-1 domain-containing protein</fullName>
    </recommendedName>
</protein>
<dbReference type="GO" id="GO:0016020">
    <property type="term" value="C:membrane"/>
    <property type="evidence" value="ECO:0007669"/>
    <property type="project" value="TreeGrafter"/>
</dbReference>
<name>A0A3M7FBE8_HORWE</name>
<reference evidence="4 5" key="1">
    <citation type="journal article" date="2018" name="BMC Genomics">
        <title>Genomic evidence for intraspecific hybridization in a clonal and extremely halotolerant yeast.</title>
        <authorList>
            <person name="Gostincar C."/>
            <person name="Stajich J.E."/>
            <person name="Zupancic J."/>
            <person name="Zalar P."/>
            <person name="Gunde-Cimerman N."/>
        </authorList>
    </citation>
    <scope>NUCLEOTIDE SEQUENCE [LARGE SCALE GENOMIC DNA]</scope>
    <source>
        <strain evidence="4 5">EXF-171</strain>
    </source>
</reference>
<feature type="domain" description="AB hydrolase-1" evidence="3">
    <location>
        <begin position="105"/>
        <end position="218"/>
    </location>
</feature>
<gene>
    <name evidence="4" type="ORF">D0862_11051</name>
</gene>
<dbReference type="PANTHER" id="PTHR43798:SF33">
    <property type="entry name" value="HYDROLASE, PUTATIVE (AFU_ORTHOLOGUE AFUA_2G14860)-RELATED"/>
    <property type="match status" value="1"/>
</dbReference>
<dbReference type="AlphaFoldDB" id="A0A3M7FBE8"/>
<feature type="region of interest" description="Disordered" evidence="1">
    <location>
        <begin position="250"/>
        <end position="305"/>
    </location>
</feature>
<dbReference type="Gene3D" id="3.40.50.1820">
    <property type="entry name" value="alpha/beta hydrolase"/>
    <property type="match status" value="1"/>
</dbReference>
<dbReference type="PRINTS" id="PR00111">
    <property type="entry name" value="ABHYDROLASE"/>
</dbReference>
<keyword evidence="2" id="KW-0472">Membrane</keyword>
<feature type="compositionally biased region" description="Polar residues" evidence="1">
    <location>
        <begin position="253"/>
        <end position="273"/>
    </location>
</feature>
<dbReference type="SUPFAM" id="SSF53474">
    <property type="entry name" value="alpha/beta-Hydrolases"/>
    <property type="match status" value="1"/>
</dbReference>
<dbReference type="Pfam" id="PF00561">
    <property type="entry name" value="Abhydrolase_1"/>
    <property type="match status" value="1"/>
</dbReference>
<sequence>MPAKMETIKHINIRDRRVLYIAATAPLAAYTGFRLFRSLATLRRRPANAQHHVIPSPRHSLQLLSAQDLNSLPYPPNALPGARDIDTPYGNIRVYEWGPEDGRKVLLVHGISTPCIALASLADSLVEKGCRVMLFDLFGRGYSDTPDPARYPQDTQLFSSQILCVLASSKLSWTGPNRFTLVGYSLGGGIGASFASYFPELVEGLVLIAPSGLLRPKHISAKSKLLYGNLLPQSLIHYYVGNRLRGGPPSIWRRNSNTAGSSSGNPEATTTGAIQAAESEVPSKNPPSHPAQAPNSSAPIFPDRPGISPANAVGWQVDAHPGFVPAFISSIQHAPITEQHERWRLIGQRQEAARVSSDHKSDGLQTPPAALALREKKVLILLGKQDSVIVADEVEEDASKAMGKGNVEVVRLDGGHDFPIVAAKECGEAIARFWEREG</sequence>
<evidence type="ECO:0000256" key="2">
    <source>
        <dbReference type="SAM" id="Phobius"/>
    </source>
</evidence>
<proteinExistence type="predicted"/>
<feature type="transmembrane region" description="Helical" evidence="2">
    <location>
        <begin position="18"/>
        <end position="36"/>
    </location>
</feature>
<dbReference type="Proteomes" id="UP000281468">
    <property type="component" value="Unassembled WGS sequence"/>
</dbReference>
<dbReference type="EMBL" id="QWIQ01000463">
    <property type="protein sequence ID" value="RMY85947.1"/>
    <property type="molecule type" value="Genomic_DNA"/>
</dbReference>
<organism evidence="4 5">
    <name type="scientific">Hortaea werneckii</name>
    <name type="common">Black yeast</name>
    <name type="synonym">Cladosporium werneckii</name>
    <dbReference type="NCBI Taxonomy" id="91943"/>
    <lineage>
        <taxon>Eukaryota</taxon>
        <taxon>Fungi</taxon>
        <taxon>Dikarya</taxon>
        <taxon>Ascomycota</taxon>
        <taxon>Pezizomycotina</taxon>
        <taxon>Dothideomycetes</taxon>
        <taxon>Dothideomycetidae</taxon>
        <taxon>Mycosphaerellales</taxon>
        <taxon>Teratosphaeriaceae</taxon>
        <taxon>Hortaea</taxon>
    </lineage>
</organism>
<evidence type="ECO:0000256" key="1">
    <source>
        <dbReference type="SAM" id="MobiDB-lite"/>
    </source>
</evidence>
<dbReference type="InterPro" id="IPR050266">
    <property type="entry name" value="AB_hydrolase_sf"/>
</dbReference>
<evidence type="ECO:0000313" key="4">
    <source>
        <dbReference type="EMBL" id="RMY85947.1"/>
    </source>
</evidence>
<accession>A0A3M7FBE8</accession>